<dbReference type="Proteomes" id="UP000781932">
    <property type="component" value="Unassembled WGS sequence"/>
</dbReference>
<protein>
    <submittedName>
        <fullName evidence="1">Uncharacterized protein</fullName>
    </submittedName>
</protein>
<sequence length="384" mass="43113">MMPGAMDDVFLTYTHTHLLREGDDIVVQPGTDRTITTKCFVALATTIFGLDNREKPIVQRGLRRYGVALKALNRALSDSDDCRSFDVLEAVIVMALFELLVGDREDGWIGHARGFEQLLDMRGPESMQALPCLIILERARTAMIFAALVTHNRTLISNPKWKQIPWMLHPERKDALQLLLDIVADCPDIFVLRDQVLTPRKGVPLPISIPSLRDKGLKILHDLENWETLWGSMALSRWDAVPSPSTTPTHSRPDGLRQLAWPTVLRYHSLHDASVSTTFHGALILVLLFIQSLNVDSQEPAETGQLKRMYVSGITICRSVDYHLEKLRDVGSSSILFPMRMAFEIVGKTDKDIGTWLAFQLKVISSGSSGRWAMAEHLLGMRPT</sequence>
<dbReference type="PANTHER" id="PTHR38111">
    <property type="entry name" value="ZN(2)-C6 FUNGAL-TYPE DOMAIN-CONTAINING PROTEIN-RELATED"/>
    <property type="match status" value="1"/>
</dbReference>
<dbReference type="GeneID" id="62168553"/>
<evidence type="ECO:0000313" key="1">
    <source>
        <dbReference type="EMBL" id="KAF9869724.1"/>
    </source>
</evidence>
<gene>
    <name evidence="1" type="ORF">CkaCkLH20_12767</name>
</gene>
<evidence type="ECO:0000313" key="2">
    <source>
        <dbReference type="Proteomes" id="UP000781932"/>
    </source>
</evidence>
<reference evidence="1" key="2">
    <citation type="submission" date="2020-11" db="EMBL/GenBank/DDBJ databases">
        <title>Whole genome sequencing of Colletotrichum sp.</title>
        <authorList>
            <person name="Li H."/>
        </authorList>
    </citation>
    <scope>NUCLEOTIDE SEQUENCE</scope>
    <source>
        <strain evidence="1">CkLH20</strain>
    </source>
</reference>
<reference evidence="1" key="1">
    <citation type="submission" date="2020-03" db="EMBL/GenBank/DDBJ databases">
        <authorList>
            <person name="He L."/>
        </authorList>
    </citation>
    <scope>NUCLEOTIDE SEQUENCE</scope>
    <source>
        <strain evidence="1">CkLH20</strain>
    </source>
</reference>
<organism evidence="1 2">
    <name type="scientific">Colletotrichum karsti</name>
    <dbReference type="NCBI Taxonomy" id="1095194"/>
    <lineage>
        <taxon>Eukaryota</taxon>
        <taxon>Fungi</taxon>
        <taxon>Dikarya</taxon>
        <taxon>Ascomycota</taxon>
        <taxon>Pezizomycotina</taxon>
        <taxon>Sordariomycetes</taxon>
        <taxon>Hypocreomycetidae</taxon>
        <taxon>Glomerellales</taxon>
        <taxon>Glomerellaceae</taxon>
        <taxon>Colletotrichum</taxon>
        <taxon>Colletotrichum boninense species complex</taxon>
    </lineage>
</organism>
<comment type="caution">
    <text evidence="1">The sequence shown here is derived from an EMBL/GenBank/DDBJ whole genome shotgun (WGS) entry which is preliminary data.</text>
</comment>
<dbReference type="InterPro" id="IPR053178">
    <property type="entry name" value="Osmoadaptation_assoc"/>
</dbReference>
<dbReference type="RefSeq" id="XP_038739185.1">
    <property type="nucleotide sequence ID" value="XM_038895479.1"/>
</dbReference>
<dbReference type="EMBL" id="JAATWM020000065">
    <property type="protein sequence ID" value="KAF9869724.1"/>
    <property type="molecule type" value="Genomic_DNA"/>
</dbReference>
<accession>A0A9P6HT87</accession>
<dbReference type="AlphaFoldDB" id="A0A9P6HT87"/>
<dbReference type="PANTHER" id="PTHR38111:SF2">
    <property type="entry name" value="FINGER DOMAIN PROTEIN, PUTATIVE (AFU_ORTHOLOGUE AFUA_1G01560)-RELATED"/>
    <property type="match status" value="1"/>
</dbReference>
<proteinExistence type="predicted"/>
<name>A0A9P6HT87_9PEZI</name>
<keyword evidence="2" id="KW-1185">Reference proteome</keyword>
<dbReference type="OrthoDB" id="5126878at2759"/>